<dbReference type="RefSeq" id="WP_184338338.1">
    <property type="nucleotide sequence ID" value="NZ_JACHIG010000001.1"/>
</dbReference>
<name>A0A7W7Y847_9BACT</name>
<keyword evidence="2" id="KW-1185">Reference proteome</keyword>
<organism evidence="1 2">
    <name type="scientific">Prosthecobacter vanneervenii</name>
    <dbReference type="NCBI Taxonomy" id="48466"/>
    <lineage>
        <taxon>Bacteria</taxon>
        <taxon>Pseudomonadati</taxon>
        <taxon>Verrucomicrobiota</taxon>
        <taxon>Verrucomicrobiia</taxon>
        <taxon>Verrucomicrobiales</taxon>
        <taxon>Verrucomicrobiaceae</taxon>
        <taxon>Prosthecobacter</taxon>
    </lineage>
</organism>
<accession>A0A7W7Y847</accession>
<sequence length="316" mass="34628">MRFSFFQALGILSVGALLESCVPFRGGRMAEPEALPLSQRDMQRATAILNARRPAGLREWTHRKIGDARALDYAALRWAVLFQSRSAMDVTLVKSAETDRSKTFEIVAETKGALGKGMAVPVTSDGYFLTASHCAHRPRLALVALASDGELHCLTPDIVWRGRVEKGEPDLTLIHAPVTPYQTYKLAGFDELKNGSQIFTCGNASEKRPVIAYSGGSVTRLGPVMANPPGARWRPLEHTAELTPGDSGGPLIEKHGLVLGINTRASFELGRDKMRHYRGISVAPDSAWIQSLIEKHRARHRAFFFLAGKRESSGAR</sequence>
<dbReference type="InterPro" id="IPR009003">
    <property type="entry name" value="Peptidase_S1_PA"/>
</dbReference>
<evidence type="ECO:0000313" key="1">
    <source>
        <dbReference type="EMBL" id="MBB5031411.1"/>
    </source>
</evidence>
<dbReference type="SUPFAM" id="SSF50494">
    <property type="entry name" value="Trypsin-like serine proteases"/>
    <property type="match status" value="1"/>
</dbReference>
<dbReference type="AlphaFoldDB" id="A0A7W7Y847"/>
<dbReference type="Proteomes" id="UP000590740">
    <property type="component" value="Unassembled WGS sequence"/>
</dbReference>
<dbReference type="Pfam" id="PF13365">
    <property type="entry name" value="Trypsin_2"/>
    <property type="match status" value="1"/>
</dbReference>
<comment type="caution">
    <text evidence="1">The sequence shown here is derived from an EMBL/GenBank/DDBJ whole genome shotgun (WGS) entry which is preliminary data.</text>
</comment>
<reference evidence="1 2" key="1">
    <citation type="submission" date="2020-08" db="EMBL/GenBank/DDBJ databases">
        <title>Genomic Encyclopedia of Type Strains, Phase IV (KMG-IV): sequencing the most valuable type-strain genomes for metagenomic binning, comparative biology and taxonomic classification.</title>
        <authorList>
            <person name="Goeker M."/>
        </authorList>
    </citation>
    <scope>NUCLEOTIDE SEQUENCE [LARGE SCALE GENOMIC DNA]</scope>
    <source>
        <strain evidence="1 2">DSM 12252</strain>
    </source>
</reference>
<evidence type="ECO:0008006" key="3">
    <source>
        <dbReference type="Google" id="ProtNLM"/>
    </source>
</evidence>
<dbReference type="EMBL" id="JACHIG010000001">
    <property type="protein sequence ID" value="MBB5031411.1"/>
    <property type="molecule type" value="Genomic_DNA"/>
</dbReference>
<gene>
    <name evidence="1" type="ORF">HNQ65_000965</name>
</gene>
<evidence type="ECO:0000313" key="2">
    <source>
        <dbReference type="Proteomes" id="UP000590740"/>
    </source>
</evidence>
<proteinExistence type="predicted"/>
<dbReference type="Gene3D" id="2.40.10.120">
    <property type="match status" value="1"/>
</dbReference>
<protein>
    <recommendedName>
        <fullName evidence="3">Serine protease</fullName>
    </recommendedName>
</protein>